<keyword evidence="2" id="KW-1185">Reference proteome</keyword>
<name>A0AAD9KZ36_RIDPI</name>
<reference evidence="1" key="1">
    <citation type="journal article" date="2023" name="Mol. Biol. Evol.">
        <title>Third-Generation Sequencing Reveals the Adaptive Role of the Epigenome in Three Deep-Sea Polychaetes.</title>
        <authorList>
            <person name="Perez M."/>
            <person name="Aroh O."/>
            <person name="Sun Y."/>
            <person name="Lan Y."/>
            <person name="Juniper S.K."/>
            <person name="Young C.R."/>
            <person name="Angers B."/>
            <person name="Qian P.Y."/>
        </authorList>
    </citation>
    <scope>NUCLEOTIDE SEQUENCE</scope>
    <source>
        <strain evidence="1">R07B-5</strain>
    </source>
</reference>
<comment type="caution">
    <text evidence="1">The sequence shown here is derived from an EMBL/GenBank/DDBJ whole genome shotgun (WGS) entry which is preliminary data.</text>
</comment>
<gene>
    <name evidence="1" type="ORF">NP493_463g02054</name>
</gene>
<sequence length="53" mass="6372">MAPYSKTARTRAMYAVRLLLMGHLRIFRLRKPRVLFAFLVIVEMCECHFKSLW</sequence>
<proteinExistence type="predicted"/>
<protein>
    <submittedName>
        <fullName evidence="1">Uncharacterized protein</fullName>
    </submittedName>
</protein>
<organism evidence="1 2">
    <name type="scientific">Ridgeia piscesae</name>
    <name type="common">Tubeworm</name>
    <dbReference type="NCBI Taxonomy" id="27915"/>
    <lineage>
        <taxon>Eukaryota</taxon>
        <taxon>Metazoa</taxon>
        <taxon>Spiralia</taxon>
        <taxon>Lophotrochozoa</taxon>
        <taxon>Annelida</taxon>
        <taxon>Polychaeta</taxon>
        <taxon>Sedentaria</taxon>
        <taxon>Canalipalpata</taxon>
        <taxon>Sabellida</taxon>
        <taxon>Siboglinidae</taxon>
        <taxon>Ridgeia</taxon>
    </lineage>
</organism>
<dbReference type="EMBL" id="JAODUO010000463">
    <property type="protein sequence ID" value="KAK2179999.1"/>
    <property type="molecule type" value="Genomic_DNA"/>
</dbReference>
<evidence type="ECO:0000313" key="1">
    <source>
        <dbReference type="EMBL" id="KAK2179999.1"/>
    </source>
</evidence>
<dbReference type="AlphaFoldDB" id="A0AAD9KZ36"/>
<accession>A0AAD9KZ36</accession>
<dbReference type="Proteomes" id="UP001209878">
    <property type="component" value="Unassembled WGS sequence"/>
</dbReference>
<evidence type="ECO:0000313" key="2">
    <source>
        <dbReference type="Proteomes" id="UP001209878"/>
    </source>
</evidence>